<keyword evidence="5" id="KW-0694">RNA-binding</keyword>
<organism evidence="7 8">
    <name type="scientific">Halorientalis persicus</name>
    <dbReference type="NCBI Taxonomy" id="1367881"/>
    <lineage>
        <taxon>Archaea</taxon>
        <taxon>Methanobacteriati</taxon>
        <taxon>Methanobacteriota</taxon>
        <taxon>Stenosarchaea group</taxon>
        <taxon>Halobacteria</taxon>
        <taxon>Halobacteriales</taxon>
        <taxon>Haloarculaceae</taxon>
        <taxon>Halorientalis</taxon>
    </lineage>
</organism>
<evidence type="ECO:0000256" key="5">
    <source>
        <dbReference type="ARBA" id="ARBA00022884"/>
    </source>
</evidence>
<dbReference type="InterPro" id="IPR012933">
    <property type="entry name" value="HicA_mRNA_interferase"/>
</dbReference>
<dbReference type="EMBL" id="FOCX01000013">
    <property type="protein sequence ID" value="SEO49331.1"/>
    <property type="molecule type" value="Genomic_DNA"/>
</dbReference>
<dbReference type="Pfam" id="PF07927">
    <property type="entry name" value="HicA_toxin"/>
    <property type="match status" value="1"/>
</dbReference>
<evidence type="ECO:0000256" key="2">
    <source>
        <dbReference type="ARBA" id="ARBA00022722"/>
    </source>
</evidence>
<keyword evidence="4" id="KW-0378">Hydrolase</keyword>
<gene>
    <name evidence="7" type="ORF">SAMN05216388_101366</name>
</gene>
<dbReference type="GO" id="GO:0003729">
    <property type="term" value="F:mRNA binding"/>
    <property type="evidence" value="ECO:0007669"/>
    <property type="project" value="InterPro"/>
</dbReference>
<dbReference type="Proteomes" id="UP000198775">
    <property type="component" value="Unassembled WGS sequence"/>
</dbReference>
<dbReference type="GO" id="GO:0004519">
    <property type="term" value="F:endonuclease activity"/>
    <property type="evidence" value="ECO:0007669"/>
    <property type="project" value="UniProtKB-KW"/>
</dbReference>
<reference evidence="8" key="1">
    <citation type="submission" date="2016-10" db="EMBL/GenBank/DDBJ databases">
        <authorList>
            <person name="Varghese N."/>
            <person name="Submissions S."/>
        </authorList>
    </citation>
    <scope>NUCLEOTIDE SEQUENCE [LARGE SCALE GENOMIC DNA]</scope>
    <source>
        <strain evidence="8">IBRC-M 10043</strain>
    </source>
</reference>
<evidence type="ECO:0000256" key="3">
    <source>
        <dbReference type="ARBA" id="ARBA00022759"/>
    </source>
</evidence>
<dbReference type="SUPFAM" id="SSF54786">
    <property type="entry name" value="YcfA/nrd intein domain"/>
    <property type="match status" value="1"/>
</dbReference>
<evidence type="ECO:0000313" key="8">
    <source>
        <dbReference type="Proteomes" id="UP000198775"/>
    </source>
</evidence>
<dbReference type="OrthoDB" id="7619at2157"/>
<dbReference type="Gene3D" id="3.30.920.30">
    <property type="entry name" value="Hypothetical protein"/>
    <property type="match status" value="1"/>
</dbReference>
<evidence type="ECO:0000256" key="1">
    <source>
        <dbReference type="ARBA" id="ARBA00022649"/>
    </source>
</evidence>
<keyword evidence="2" id="KW-0540">Nuclease</keyword>
<name>A0A1H8Q5U4_9EURY</name>
<keyword evidence="3" id="KW-0255">Endonuclease</keyword>
<accession>A0A1H8Q5U4</accession>
<protein>
    <submittedName>
        <fullName evidence="7">Predicted RNA binding protein YcfA, dsRBD-like fold, HicA-like mRNA interferase family</fullName>
    </submittedName>
</protein>
<evidence type="ECO:0000256" key="4">
    <source>
        <dbReference type="ARBA" id="ARBA00022801"/>
    </source>
</evidence>
<keyword evidence="8" id="KW-1185">Reference proteome</keyword>
<dbReference type="InterPro" id="IPR038570">
    <property type="entry name" value="HicA_sf"/>
</dbReference>
<dbReference type="AlphaFoldDB" id="A0A1H8Q5U4"/>
<proteinExistence type="predicted"/>
<dbReference type="RefSeq" id="WP_092661285.1">
    <property type="nucleotide sequence ID" value="NZ_FOCX01000013.1"/>
</dbReference>
<keyword evidence="6" id="KW-0346">Stress response</keyword>
<evidence type="ECO:0000313" key="7">
    <source>
        <dbReference type="EMBL" id="SEO49331.1"/>
    </source>
</evidence>
<sequence length="84" mass="9600">MVTRDFSGRDIYSVLVNEGNFTHVRTNGDHLILRWQPPDNHDTEPRTVVVPAHDRVNIGTLRQIADQAGANDFEAFCAWIDRHC</sequence>
<evidence type="ECO:0000256" key="6">
    <source>
        <dbReference type="ARBA" id="ARBA00023016"/>
    </source>
</evidence>
<keyword evidence="1" id="KW-1277">Toxin-antitoxin system</keyword>
<dbReference type="GO" id="GO:0016787">
    <property type="term" value="F:hydrolase activity"/>
    <property type="evidence" value="ECO:0007669"/>
    <property type="project" value="UniProtKB-KW"/>
</dbReference>